<dbReference type="GO" id="GO:0003677">
    <property type="term" value="F:DNA binding"/>
    <property type="evidence" value="ECO:0007669"/>
    <property type="project" value="UniProtKB-KW"/>
</dbReference>
<dbReference type="EMBL" id="PJMY01000003">
    <property type="protein sequence ID" value="PKV92894.1"/>
    <property type="molecule type" value="Genomic_DNA"/>
</dbReference>
<dbReference type="RefSeq" id="WP_101436626.1">
    <property type="nucleotide sequence ID" value="NZ_PJMY01000003.1"/>
</dbReference>
<dbReference type="PANTHER" id="PTHR30204:SF98">
    <property type="entry name" value="HTH-TYPE TRANSCRIPTIONAL REGULATOR ADHR"/>
    <property type="match status" value="1"/>
</dbReference>
<dbReference type="OrthoDB" id="9802039at2"/>
<proteinExistence type="predicted"/>
<dbReference type="Proteomes" id="UP000233750">
    <property type="component" value="Unassembled WGS sequence"/>
</dbReference>
<feature type="domain" description="HTH merR-type" evidence="2">
    <location>
        <begin position="37"/>
        <end position="105"/>
    </location>
</feature>
<dbReference type="AlphaFoldDB" id="A0A2N3WG82"/>
<organism evidence="3 4">
    <name type="scientific">Amycolatopsis echigonensis</name>
    <dbReference type="NCBI Taxonomy" id="2576905"/>
    <lineage>
        <taxon>Bacteria</taxon>
        <taxon>Bacillati</taxon>
        <taxon>Actinomycetota</taxon>
        <taxon>Actinomycetes</taxon>
        <taxon>Pseudonocardiales</taxon>
        <taxon>Pseudonocardiaceae</taxon>
        <taxon>Amycolatopsis</taxon>
    </lineage>
</organism>
<evidence type="ECO:0000313" key="4">
    <source>
        <dbReference type="Proteomes" id="UP000233750"/>
    </source>
</evidence>
<gene>
    <name evidence="3" type="ORF">ATK30_3725</name>
</gene>
<protein>
    <submittedName>
        <fullName evidence="3">DNA-binding transcriptional MerR regulator</fullName>
    </submittedName>
</protein>
<evidence type="ECO:0000259" key="2">
    <source>
        <dbReference type="PROSITE" id="PS50937"/>
    </source>
</evidence>
<dbReference type="CDD" id="cd01109">
    <property type="entry name" value="HTH_YyaN"/>
    <property type="match status" value="1"/>
</dbReference>
<dbReference type="GO" id="GO:0003700">
    <property type="term" value="F:DNA-binding transcription factor activity"/>
    <property type="evidence" value="ECO:0007669"/>
    <property type="project" value="InterPro"/>
</dbReference>
<dbReference type="PROSITE" id="PS50937">
    <property type="entry name" value="HTH_MERR_2"/>
    <property type="match status" value="1"/>
</dbReference>
<evidence type="ECO:0000313" key="3">
    <source>
        <dbReference type="EMBL" id="PKV92894.1"/>
    </source>
</evidence>
<accession>A0A2N3WG82</accession>
<dbReference type="SUPFAM" id="SSF46955">
    <property type="entry name" value="Putative DNA-binding domain"/>
    <property type="match status" value="1"/>
</dbReference>
<dbReference type="InterPro" id="IPR047057">
    <property type="entry name" value="MerR_fam"/>
</dbReference>
<dbReference type="PANTHER" id="PTHR30204">
    <property type="entry name" value="REDOX-CYCLING DRUG-SENSING TRANSCRIPTIONAL ACTIVATOR SOXR"/>
    <property type="match status" value="1"/>
</dbReference>
<evidence type="ECO:0000256" key="1">
    <source>
        <dbReference type="ARBA" id="ARBA00023125"/>
    </source>
</evidence>
<dbReference type="SMART" id="SM00422">
    <property type="entry name" value="HTH_MERR"/>
    <property type="match status" value="1"/>
</dbReference>
<dbReference type="PRINTS" id="PR00040">
    <property type="entry name" value="HTHMERR"/>
</dbReference>
<keyword evidence="1 3" id="KW-0238">DNA-binding</keyword>
<keyword evidence="4" id="KW-1185">Reference proteome</keyword>
<reference evidence="3 4" key="1">
    <citation type="submission" date="2017-12" db="EMBL/GenBank/DDBJ databases">
        <title>Sequencing the genomes of 1000 Actinobacteria strains.</title>
        <authorList>
            <person name="Klenk H.-P."/>
        </authorList>
    </citation>
    <scope>NUCLEOTIDE SEQUENCE [LARGE SCALE GENOMIC DNA]</scope>
    <source>
        <strain evidence="3 4">DSM 45165</strain>
    </source>
</reference>
<dbReference type="InterPro" id="IPR000551">
    <property type="entry name" value="MerR-type_HTH_dom"/>
</dbReference>
<dbReference type="Pfam" id="PF13411">
    <property type="entry name" value="MerR_1"/>
    <property type="match status" value="1"/>
</dbReference>
<dbReference type="InterPro" id="IPR009061">
    <property type="entry name" value="DNA-bd_dom_put_sf"/>
</dbReference>
<name>A0A2N3WG82_9PSEU</name>
<comment type="caution">
    <text evidence="3">The sequence shown here is derived from an EMBL/GenBank/DDBJ whole genome shotgun (WGS) entry which is preliminary data.</text>
</comment>
<dbReference type="Gene3D" id="1.10.1660.10">
    <property type="match status" value="1"/>
</dbReference>
<sequence length="154" mass="17463">MEKEDALSEALRLAIDPPGTVSVEALRELARDDDANEWDIATTAEHLGLNPHTLRYYERIGLVQVDRDSAGHRVYDAASVRRLVFLTRMRVSGMSISDLRRYIDLVDSGEDTVPERREMLLEHRDTLRAQIAQLQLSLAATEYKIATYQEGPLP</sequence>